<keyword evidence="3" id="KW-1185">Reference proteome</keyword>
<proteinExistence type="predicted"/>
<evidence type="ECO:0000256" key="1">
    <source>
        <dbReference type="SAM" id="MobiDB-lite"/>
    </source>
</evidence>
<protein>
    <submittedName>
        <fullName evidence="2">Uncharacterized protein</fullName>
    </submittedName>
</protein>
<sequence>MQLKSYGVKNLHRWPTGKTSRPKFLWYGTNRTSFPVKSHRTGRKQQENQLRKSSKRMHPTPCPMPLGTIQ</sequence>
<dbReference type="Proteomes" id="UP000276215">
    <property type="component" value="Unassembled WGS sequence"/>
</dbReference>
<organism evidence="2 3">
    <name type="scientific">Choiromyces venosus 120613-1</name>
    <dbReference type="NCBI Taxonomy" id="1336337"/>
    <lineage>
        <taxon>Eukaryota</taxon>
        <taxon>Fungi</taxon>
        <taxon>Dikarya</taxon>
        <taxon>Ascomycota</taxon>
        <taxon>Pezizomycotina</taxon>
        <taxon>Pezizomycetes</taxon>
        <taxon>Pezizales</taxon>
        <taxon>Tuberaceae</taxon>
        <taxon>Choiromyces</taxon>
    </lineage>
</organism>
<name>A0A3N4J4Z4_9PEZI</name>
<evidence type="ECO:0000313" key="3">
    <source>
        <dbReference type="Proteomes" id="UP000276215"/>
    </source>
</evidence>
<dbReference type="AlphaFoldDB" id="A0A3N4J4Z4"/>
<accession>A0A3N4J4Z4</accession>
<feature type="region of interest" description="Disordered" evidence="1">
    <location>
        <begin position="33"/>
        <end position="70"/>
    </location>
</feature>
<gene>
    <name evidence="2" type="ORF">L873DRAFT_66998</name>
</gene>
<dbReference type="EMBL" id="ML120454">
    <property type="protein sequence ID" value="RPA93372.1"/>
    <property type="molecule type" value="Genomic_DNA"/>
</dbReference>
<evidence type="ECO:0000313" key="2">
    <source>
        <dbReference type="EMBL" id="RPA93372.1"/>
    </source>
</evidence>
<reference evidence="2 3" key="1">
    <citation type="journal article" date="2018" name="Nat. Ecol. Evol.">
        <title>Pezizomycetes genomes reveal the molecular basis of ectomycorrhizal truffle lifestyle.</title>
        <authorList>
            <person name="Murat C."/>
            <person name="Payen T."/>
            <person name="Noel B."/>
            <person name="Kuo A."/>
            <person name="Morin E."/>
            <person name="Chen J."/>
            <person name="Kohler A."/>
            <person name="Krizsan K."/>
            <person name="Balestrini R."/>
            <person name="Da Silva C."/>
            <person name="Montanini B."/>
            <person name="Hainaut M."/>
            <person name="Levati E."/>
            <person name="Barry K.W."/>
            <person name="Belfiori B."/>
            <person name="Cichocki N."/>
            <person name="Clum A."/>
            <person name="Dockter R.B."/>
            <person name="Fauchery L."/>
            <person name="Guy J."/>
            <person name="Iotti M."/>
            <person name="Le Tacon F."/>
            <person name="Lindquist E.A."/>
            <person name="Lipzen A."/>
            <person name="Malagnac F."/>
            <person name="Mello A."/>
            <person name="Molinier V."/>
            <person name="Miyauchi S."/>
            <person name="Poulain J."/>
            <person name="Riccioni C."/>
            <person name="Rubini A."/>
            <person name="Sitrit Y."/>
            <person name="Splivallo R."/>
            <person name="Traeger S."/>
            <person name="Wang M."/>
            <person name="Zifcakova L."/>
            <person name="Wipf D."/>
            <person name="Zambonelli A."/>
            <person name="Paolocci F."/>
            <person name="Nowrousian M."/>
            <person name="Ottonello S."/>
            <person name="Baldrian P."/>
            <person name="Spatafora J.W."/>
            <person name="Henrissat B."/>
            <person name="Nagy L.G."/>
            <person name="Aury J.M."/>
            <person name="Wincker P."/>
            <person name="Grigoriev I.V."/>
            <person name="Bonfante P."/>
            <person name="Martin F.M."/>
        </authorList>
    </citation>
    <scope>NUCLEOTIDE SEQUENCE [LARGE SCALE GENOMIC DNA]</scope>
    <source>
        <strain evidence="2 3">120613-1</strain>
    </source>
</reference>